<dbReference type="GO" id="GO:0016757">
    <property type="term" value="F:glycosyltransferase activity"/>
    <property type="evidence" value="ECO:0007669"/>
    <property type="project" value="UniProtKB-KW"/>
</dbReference>
<dbReference type="CDD" id="cd04186">
    <property type="entry name" value="GT_2_like_c"/>
    <property type="match status" value="1"/>
</dbReference>
<accession>A0ABW0JXL7</accession>
<dbReference type="InterPro" id="IPR001173">
    <property type="entry name" value="Glyco_trans_2-like"/>
</dbReference>
<keyword evidence="3" id="KW-1185">Reference proteome</keyword>
<dbReference type="PANTHER" id="PTHR43179:SF7">
    <property type="entry name" value="RHAMNOSYLTRANSFERASE WBBL"/>
    <property type="match status" value="1"/>
</dbReference>
<evidence type="ECO:0000259" key="1">
    <source>
        <dbReference type="Pfam" id="PF00535"/>
    </source>
</evidence>
<dbReference type="Gene3D" id="3.40.50.150">
    <property type="entry name" value="Vaccinia Virus protein VP39"/>
    <property type="match status" value="1"/>
</dbReference>
<keyword evidence="2" id="KW-0808">Transferase</keyword>
<dbReference type="InterPro" id="IPR029063">
    <property type="entry name" value="SAM-dependent_MTases_sf"/>
</dbReference>
<evidence type="ECO:0000313" key="3">
    <source>
        <dbReference type="Proteomes" id="UP001596018"/>
    </source>
</evidence>
<protein>
    <submittedName>
        <fullName evidence="2">Glycosyltransferase</fullName>
        <ecNumber evidence="2">2.4.-.-</ecNumber>
    </submittedName>
</protein>
<comment type="caution">
    <text evidence="2">The sequence shown here is derived from an EMBL/GenBank/DDBJ whole genome shotgun (WGS) entry which is preliminary data.</text>
</comment>
<dbReference type="PANTHER" id="PTHR43179">
    <property type="entry name" value="RHAMNOSYLTRANSFERASE WBBL"/>
    <property type="match status" value="1"/>
</dbReference>
<proteinExistence type="predicted"/>
<dbReference type="Proteomes" id="UP001596018">
    <property type="component" value="Unassembled WGS sequence"/>
</dbReference>
<dbReference type="CDD" id="cd04184">
    <property type="entry name" value="GT2_RfbC_Mx_like"/>
    <property type="match status" value="1"/>
</dbReference>
<sequence length="1276" mass="142606">MKPFRLDDHPVAFLRPRLSFPFAWAGHIPFAYLLIDLLRPRSLVELGTDSGNSYLAFCQAIRHLGAETHCTAIDSWEGDAHARKYADDVYLGLKAYHDPLYGSFSYLKRAFFEDAVADFADGSIDLLHIDGLHSYEAVRNDFETWLPKLSDRAVVLFHDTQVRDRGFGVYRLIEELAEHYPTFDFAHSNGLGVVQVGAHAPEEFKAFMQAAQAEPERMRECFSQLGQTIVHADGGAPTRVEVTTPDLVCSLFYRQRDGHFSEERLLSAKLDVTTGKRAIEFLLPSGVRPDFIRLDPGEAPGVFRLGAIRLAIEGDASHEVAMPDIHARLGFLHCDVCPAEVASELRIVSLERDPYVEIEIGDLVADLPSAGALTLRLELTIEVVLNEPAAWELTATQAKALGEIRQAAAGQIALRTVGRSVERLDHAQRHMAQTLDERIMQGEAELQRRLSAIDQHLTAVVGPLRQGLAALQKRTNDIDQHVIVAVEPLLQGLARQEAVLRSLLQRRSLLSRLRLRFSRTEFRLMPLQHLGALDPADRRWQVTGNDPMFACGSDNFPLAPGWYMVSLDMQQHDGSPVQAVLYPDYGPGVPSDMQGINLSFVKPGQSSHRGLVCFTHPLHGLRFDPATSPCQLSVRRLIIKRVSKLRAGLALLQATRISTSQPGGKGISPRMVLNKFRSVGFRGMWKALYASYTRPVGIANTYDAWLENYDSVTPQAVEQARSLSAAWEFQPLVSVLVPVYNTEEKWLRRCIESVQAQAYPHWELCLADDASPASHVIRILNEYAAKDGRIRVVRRPQNGHISATSNSALALATGEYVALLDHDDELHPLALFEVVKALQSHRSWKLVYSDEDKIDQDGRRYDPYMKPDWNYDLLLSQNCISHLGIYQRQLMLDVGGFREGYEGSQDWDLALRCIERLTPADIGHIPRVLYHWRAIPGSTAVAVDEKSYARTAGMKAIAEHLERVNANAEVKEIDGRPGNFRVSYALPAPSPKISLIIPTRDGLHLLQRCIDSILTLTTYDNYEIIIVDNQSSDPATLQYLRDVVADPRVSVLAYDKPFNYSALNNYAVRQTRGELVGLVNNDIEAISPDWLQEMAGHAMRPEIGAVGAMLYYPNGTIQHAGVVLGVHGVAAHAYCGKPRGYPGQMGRARLVQNMSAVTAACLLIRRAVFDEVNGLDESLQVAFNDIDFCLRVQQRGYRNLWTPFAELYHHESATRGYEDSPEKKARFASEVESMQQKWPRELSADPVYSHNLALTGTPFELAFPPRSISTSQDQVR</sequence>
<dbReference type="SUPFAM" id="SSF53335">
    <property type="entry name" value="S-adenosyl-L-methionine-dependent methyltransferases"/>
    <property type="match status" value="1"/>
</dbReference>
<organism evidence="2 3">
    <name type="scientific">Rhodanobacter ginsenosidimutans</name>
    <dbReference type="NCBI Taxonomy" id="490571"/>
    <lineage>
        <taxon>Bacteria</taxon>
        <taxon>Pseudomonadati</taxon>
        <taxon>Pseudomonadota</taxon>
        <taxon>Gammaproteobacteria</taxon>
        <taxon>Lysobacterales</taxon>
        <taxon>Rhodanobacteraceae</taxon>
        <taxon>Rhodanobacter</taxon>
    </lineage>
</organism>
<keyword evidence="2" id="KW-0328">Glycosyltransferase</keyword>
<dbReference type="RefSeq" id="WP_377341159.1">
    <property type="nucleotide sequence ID" value="NZ_JALBWS010000013.1"/>
</dbReference>
<dbReference type="SUPFAM" id="SSF53448">
    <property type="entry name" value="Nucleotide-diphospho-sugar transferases"/>
    <property type="match status" value="2"/>
</dbReference>
<gene>
    <name evidence="2" type="ORF">ACFPK0_12570</name>
</gene>
<feature type="domain" description="Glycosyltransferase 2-like" evidence="1">
    <location>
        <begin position="734"/>
        <end position="890"/>
    </location>
</feature>
<dbReference type="Gene3D" id="3.90.550.10">
    <property type="entry name" value="Spore Coat Polysaccharide Biosynthesis Protein SpsA, Chain A"/>
    <property type="match status" value="2"/>
</dbReference>
<dbReference type="EMBL" id="JBHSMM010000002">
    <property type="protein sequence ID" value="MFC5440853.1"/>
    <property type="molecule type" value="Genomic_DNA"/>
</dbReference>
<dbReference type="Pfam" id="PF00535">
    <property type="entry name" value="Glycos_transf_2"/>
    <property type="match status" value="2"/>
</dbReference>
<dbReference type="Pfam" id="PF13578">
    <property type="entry name" value="Methyltransf_24"/>
    <property type="match status" value="1"/>
</dbReference>
<name>A0ABW0JXL7_9GAMM</name>
<dbReference type="EC" id="2.4.-.-" evidence="2"/>
<reference evidence="3" key="1">
    <citation type="journal article" date="2019" name="Int. J. Syst. Evol. Microbiol.">
        <title>The Global Catalogue of Microorganisms (GCM) 10K type strain sequencing project: providing services to taxonomists for standard genome sequencing and annotation.</title>
        <authorList>
            <consortium name="The Broad Institute Genomics Platform"/>
            <consortium name="The Broad Institute Genome Sequencing Center for Infectious Disease"/>
            <person name="Wu L."/>
            <person name="Ma J."/>
        </authorList>
    </citation>
    <scope>NUCLEOTIDE SEQUENCE [LARGE SCALE GENOMIC DNA]</scope>
    <source>
        <strain evidence="3">KACC 12822</strain>
    </source>
</reference>
<dbReference type="InterPro" id="IPR029044">
    <property type="entry name" value="Nucleotide-diphossugar_trans"/>
</dbReference>
<feature type="domain" description="Glycosyltransferase 2-like" evidence="1">
    <location>
        <begin position="994"/>
        <end position="1171"/>
    </location>
</feature>
<evidence type="ECO:0000313" key="2">
    <source>
        <dbReference type="EMBL" id="MFC5440853.1"/>
    </source>
</evidence>